<dbReference type="SMART" id="SM00607">
    <property type="entry name" value="FTP"/>
    <property type="match status" value="1"/>
</dbReference>
<reference evidence="10 11" key="1">
    <citation type="submission" date="2018-04" db="EMBL/GenBank/DDBJ databases">
        <title>The genome of golden apple snail Pomacea canaliculata provides insight into stress tolerance and invasive adaptation.</title>
        <authorList>
            <person name="Liu C."/>
            <person name="Liu B."/>
            <person name="Ren Y."/>
            <person name="Zhang Y."/>
            <person name="Wang H."/>
            <person name="Li S."/>
            <person name="Jiang F."/>
            <person name="Yin L."/>
            <person name="Zhang G."/>
            <person name="Qian W."/>
            <person name="Fan W."/>
        </authorList>
    </citation>
    <scope>NUCLEOTIDE SEQUENCE [LARGE SCALE GENOMIC DNA]</scope>
    <source>
        <strain evidence="10">SZHN2017</strain>
        <tissue evidence="10">Muscle</tissue>
    </source>
</reference>
<evidence type="ECO:0000256" key="1">
    <source>
        <dbReference type="ARBA" id="ARBA00002219"/>
    </source>
</evidence>
<dbReference type="InterPro" id="IPR051941">
    <property type="entry name" value="BG_Antigen-Binding_Lectin"/>
</dbReference>
<evidence type="ECO:0000256" key="4">
    <source>
        <dbReference type="ARBA" id="ARBA00022723"/>
    </source>
</evidence>
<evidence type="ECO:0000256" key="2">
    <source>
        <dbReference type="ARBA" id="ARBA00010147"/>
    </source>
</evidence>
<dbReference type="SUPFAM" id="SSF49785">
    <property type="entry name" value="Galactose-binding domain-like"/>
    <property type="match status" value="1"/>
</dbReference>
<dbReference type="PANTHER" id="PTHR45713:SF6">
    <property type="entry name" value="F5_8 TYPE C DOMAIN-CONTAINING PROTEIN"/>
    <property type="match status" value="1"/>
</dbReference>
<gene>
    <name evidence="10" type="ORF">C0Q70_14536</name>
</gene>
<dbReference type="AlphaFoldDB" id="A0A2T7NSD5"/>
<name>A0A2T7NSD5_POMCA</name>
<evidence type="ECO:0000256" key="5">
    <source>
        <dbReference type="ARBA" id="ARBA00022734"/>
    </source>
</evidence>
<keyword evidence="5" id="KW-0430">Lectin</keyword>
<dbReference type="PANTHER" id="PTHR45713">
    <property type="entry name" value="FTP DOMAIN-CONTAINING PROTEIN"/>
    <property type="match status" value="1"/>
</dbReference>
<evidence type="ECO:0000256" key="6">
    <source>
        <dbReference type="ARBA" id="ARBA00022837"/>
    </source>
</evidence>
<organism evidence="10 11">
    <name type="scientific">Pomacea canaliculata</name>
    <name type="common">Golden apple snail</name>
    <dbReference type="NCBI Taxonomy" id="400727"/>
    <lineage>
        <taxon>Eukaryota</taxon>
        <taxon>Metazoa</taxon>
        <taxon>Spiralia</taxon>
        <taxon>Lophotrochozoa</taxon>
        <taxon>Mollusca</taxon>
        <taxon>Gastropoda</taxon>
        <taxon>Caenogastropoda</taxon>
        <taxon>Architaenioglossa</taxon>
        <taxon>Ampullarioidea</taxon>
        <taxon>Ampullariidae</taxon>
        <taxon>Pomacea</taxon>
    </lineage>
</organism>
<evidence type="ECO:0000313" key="11">
    <source>
        <dbReference type="Proteomes" id="UP000245119"/>
    </source>
</evidence>
<dbReference type="InterPro" id="IPR006585">
    <property type="entry name" value="FTP1"/>
</dbReference>
<dbReference type="GO" id="GO:0046872">
    <property type="term" value="F:metal ion binding"/>
    <property type="evidence" value="ECO:0007669"/>
    <property type="project" value="UniProtKB-KW"/>
</dbReference>
<keyword evidence="4" id="KW-0479">Metal-binding</keyword>
<dbReference type="GO" id="GO:0001868">
    <property type="term" value="P:regulation of complement activation, lectin pathway"/>
    <property type="evidence" value="ECO:0007669"/>
    <property type="project" value="UniProtKB-ARBA"/>
</dbReference>
<proteinExistence type="inferred from homology"/>
<dbReference type="InterPro" id="IPR008979">
    <property type="entry name" value="Galactose-bd-like_sf"/>
</dbReference>
<dbReference type="EMBL" id="PZQS01000009">
    <property type="protein sequence ID" value="PVD24066.1"/>
    <property type="molecule type" value="Genomic_DNA"/>
</dbReference>
<keyword evidence="6" id="KW-0106">Calcium</keyword>
<evidence type="ECO:0000256" key="7">
    <source>
        <dbReference type="ARBA" id="ARBA00023157"/>
    </source>
</evidence>
<comment type="caution">
    <text evidence="10">The sequence shown here is derived from an EMBL/GenBank/DDBJ whole genome shotgun (WGS) entry which is preliminary data.</text>
</comment>
<feature type="compositionally biased region" description="Acidic residues" evidence="8">
    <location>
        <begin position="347"/>
        <end position="358"/>
    </location>
</feature>
<keyword evidence="11" id="KW-1185">Reference proteome</keyword>
<sequence length="358" mass="39133">MCVIFCVVRAQERSKFWDVERQLTSFVGPTDHGWSKRRSLVWNSGNLICDALFRTVIPPKGASFIWNKDVMVQATVYEFDSGLQLVLTPTLSRHEERPLRYGLENVAVGKPAKITSTHKDPASGPACLAVDGSRATKYTTEKGKLSCVSSGRDDKAPVWEVNLNGTYQITLVNVYWDEETKDKHSGAILHVGARQCNVFKEMNTNPSVSWCNLVGNIVKISLTGGKVGSDNFLRLCEVEIWVCYPGFFGKYCNDSCSSKCGDNMACDLVTGKCKTPIIEPPEECTLPPKALLIAALSIPIGLIIFIICRLAGSSKEDTPPEETEEGEKVEGEGEEGEKEGEGKEGGEEAASEAGPDNE</sequence>
<evidence type="ECO:0000256" key="3">
    <source>
        <dbReference type="ARBA" id="ARBA00011233"/>
    </source>
</evidence>
<evidence type="ECO:0000256" key="8">
    <source>
        <dbReference type="SAM" id="MobiDB-lite"/>
    </source>
</evidence>
<comment type="similarity">
    <text evidence="2">Belongs to the fucolectin family.</text>
</comment>
<dbReference type="Proteomes" id="UP000245119">
    <property type="component" value="Linkage Group LG9"/>
</dbReference>
<accession>A0A2T7NSD5</accession>
<dbReference type="Gene3D" id="2.60.120.260">
    <property type="entry name" value="Galactose-binding domain-like"/>
    <property type="match status" value="1"/>
</dbReference>
<feature type="domain" description="Fucolectin tachylectin-4 pentraxin-1" evidence="9">
    <location>
        <begin position="103"/>
        <end position="247"/>
    </location>
</feature>
<evidence type="ECO:0000259" key="9">
    <source>
        <dbReference type="SMART" id="SM00607"/>
    </source>
</evidence>
<protein>
    <recommendedName>
        <fullName evidence="9">Fucolectin tachylectin-4 pentraxin-1 domain-containing protein</fullName>
    </recommendedName>
</protein>
<keyword evidence="7" id="KW-1015">Disulfide bond</keyword>
<comment type="subunit">
    <text evidence="3">Homotrimer.</text>
</comment>
<dbReference type="GO" id="GO:0010185">
    <property type="term" value="P:regulation of cellular defense response"/>
    <property type="evidence" value="ECO:0007669"/>
    <property type="project" value="UniProtKB-ARBA"/>
</dbReference>
<comment type="function">
    <text evidence="1">Acts as a defensive agent. Recognizes blood group fucosylated oligosaccharides including A, B, H and Lewis B-type antigens. Does not recognize Lewis A antigen and has low affinity for monovalent haptens.</text>
</comment>
<evidence type="ECO:0000313" key="10">
    <source>
        <dbReference type="EMBL" id="PVD24066.1"/>
    </source>
</evidence>
<feature type="region of interest" description="Disordered" evidence="8">
    <location>
        <begin position="314"/>
        <end position="358"/>
    </location>
</feature>
<dbReference type="GO" id="GO:0042806">
    <property type="term" value="F:fucose binding"/>
    <property type="evidence" value="ECO:0007669"/>
    <property type="project" value="UniProtKB-ARBA"/>
</dbReference>